<sequence>PKGRVSDLDQLYPQTLLLFEDVKFNDFVIGLTTDKLPREAPVIPPTLDLHVYPPFAEFIEFGGATKHVLTNAGSSRMVFKVKCSNNSLFKSQRNWMRHVPLNELQELAVVKII</sequence>
<dbReference type="InterPro" id="IPR008962">
    <property type="entry name" value="PapD-like_sf"/>
</dbReference>
<proteinExistence type="predicted"/>
<dbReference type="InterPro" id="IPR013783">
    <property type="entry name" value="Ig-like_fold"/>
</dbReference>
<dbReference type="Proteomes" id="UP000230423">
    <property type="component" value="Unassembled WGS sequence"/>
</dbReference>
<evidence type="ECO:0000313" key="2">
    <source>
        <dbReference type="EMBL" id="PIO62204.1"/>
    </source>
</evidence>
<organism evidence="2 3">
    <name type="scientific">Teladorsagia circumcincta</name>
    <name type="common">Brown stomach worm</name>
    <name type="synonym">Ostertagia circumcincta</name>
    <dbReference type="NCBI Taxonomy" id="45464"/>
    <lineage>
        <taxon>Eukaryota</taxon>
        <taxon>Metazoa</taxon>
        <taxon>Ecdysozoa</taxon>
        <taxon>Nematoda</taxon>
        <taxon>Chromadorea</taxon>
        <taxon>Rhabditida</taxon>
        <taxon>Rhabditina</taxon>
        <taxon>Rhabditomorpha</taxon>
        <taxon>Strongyloidea</taxon>
        <taxon>Trichostrongylidae</taxon>
        <taxon>Teladorsagia</taxon>
    </lineage>
</organism>
<name>A0A2G9TW50_TELCI</name>
<accession>A0A2G9TW50</accession>
<protein>
    <recommendedName>
        <fullName evidence="1">MSP domain-containing protein</fullName>
    </recommendedName>
</protein>
<reference evidence="2 3" key="1">
    <citation type="submission" date="2015-09" db="EMBL/GenBank/DDBJ databases">
        <title>Draft genome of the parasitic nematode Teladorsagia circumcincta isolate WARC Sus (inbred).</title>
        <authorList>
            <person name="Mitreva M."/>
        </authorList>
    </citation>
    <scope>NUCLEOTIDE SEQUENCE [LARGE SCALE GENOMIC DNA]</scope>
    <source>
        <strain evidence="2 3">S</strain>
    </source>
</reference>
<dbReference type="SUPFAM" id="SSF49354">
    <property type="entry name" value="PapD-like"/>
    <property type="match status" value="1"/>
</dbReference>
<dbReference type="InterPro" id="IPR000535">
    <property type="entry name" value="MSP_dom"/>
</dbReference>
<dbReference type="Pfam" id="PF00635">
    <property type="entry name" value="Motile_Sperm"/>
    <property type="match status" value="1"/>
</dbReference>
<feature type="domain" description="MSP" evidence="1">
    <location>
        <begin position="50"/>
        <end position="94"/>
    </location>
</feature>
<feature type="non-terminal residue" evidence="2">
    <location>
        <position position="1"/>
    </location>
</feature>
<evidence type="ECO:0000259" key="1">
    <source>
        <dbReference type="Pfam" id="PF00635"/>
    </source>
</evidence>
<dbReference type="OrthoDB" id="5811223at2759"/>
<dbReference type="Gene3D" id="2.60.40.10">
    <property type="entry name" value="Immunoglobulins"/>
    <property type="match status" value="1"/>
</dbReference>
<dbReference type="AlphaFoldDB" id="A0A2G9TW50"/>
<gene>
    <name evidence="2" type="ORF">TELCIR_16249</name>
</gene>
<dbReference type="EMBL" id="KZ352413">
    <property type="protein sequence ID" value="PIO62204.1"/>
    <property type="molecule type" value="Genomic_DNA"/>
</dbReference>
<keyword evidence="3" id="KW-1185">Reference proteome</keyword>
<evidence type="ECO:0000313" key="3">
    <source>
        <dbReference type="Proteomes" id="UP000230423"/>
    </source>
</evidence>